<accession>A0A7J8ZM49</accession>
<comment type="caution">
    <text evidence="1">The sequence shown here is derived from an EMBL/GenBank/DDBJ whole genome shotgun (WGS) entry which is preliminary data.</text>
</comment>
<proteinExistence type="predicted"/>
<evidence type="ECO:0000313" key="2">
    <source>
        <dbReference type="Proteomes" id="UP000593574"/>
    </source>
</evidence>
<dbReference type="EMBL" id="JABEZV010000006">
    <property type="protein sequence ID" value="MBA0712851.1"/>
    <property type="molecule type" value="Genomic_DNA"/>
</dbReference>
<protein>
    <submittedName>
        <fullName evidence="1">Uncharacterized protein</fullName>
    </submittedName>
</protein>
<keyword evidence="2" id="KW-1185">Reference proteome</keyword>
<dbReference type="AlphaFoldDB" id="A0A7J8ZM49"/>
<evidence type="ECO:0000313" key="1">
    <source>
        <dbReference type="EMBL" id="MBA0712851.1"/>
    </source>
</evidence>
<sequence length="53" mass="6109">MKIYRVCTTLASLVSQPLLEGRKCLLSNILRELLFIERIRGYTSETTFMKKSG</sequence>
<name>A0A7J8ZM49_9ROSI</name>
<gene>
    <name evidence="1" type="ORF">Golax_011924</name>
</gene>
<dbReference type="Proteomes" id="UP000593574">
    <property type="component" value="Unassembled WGS sequence"/>
</dbReference>
<organism evidence="1 2">
    <name type="scientific">Gossypium laxum</name>
    <dbReference type="NCBI Taxonomy" id="34288"/>
    <lineage>
        <taxon>Eukaryota</taxon>
        <taxon>Viridiplantae</taxon>
        <taxon>Streptophyta</taxon>
        <taxon>Embryophyta</taxon>
        <taxon>Tracheophyta</taxon>
        <taxon>Spermatophyta</taxon>
        <taxon>Magnoliopsida</taxon>
        <taxon>eudicotyledons</taxon>
        <taxon>Gunneridae</taxon>
        <taxon>Pentapetalae</taxon>
        <taxon>rosids</taxon>
        <taxon>malvids</taxon>
        <taxon>Malvales</taxon>
        <taxon>Malvaceae</taxon>
        <taxon>Malvoideae</taxon>
        <taxon>Gossypium</taxon>
    </lineage>
</organism>
<reference evidence="1 2" key="1">
    <citation type="journal article" date="2019" name="Genome Biol. Evol.">
        <title>Insights into the evolution of the New World diploid cottons (Gossypium, subgenus Houzingenia) based on genome sequencing.</title>
        <authorList>
            <person name="Grover C.E."/>
            <person name="Arick M.A. 2nd"/>
            <person name="Thrash A."/>
            <person name="Conover J.L."/>
            <person name="Sanders W.S."/>
            <person name="Peterson D.G."/>
            <person name="Frelichowski J.E."/>
            <person name="Scheffler J.A."/>
            <person name="Scheffler B.E."/>
            <person name="Wendel J.F."/>
        </authorList>
    </citation>
    <scope>NUCLEOTIDE SEQUENCE [LARGE SCALE GENOMIC DNA]</scope>
    <source>
        <strain evidence="1">4</strain>
        <tissue evidence="1">Leaf</tissue>
    </source>
</reference>